<dbReference type="SUPFAM" id="SSF51735">
    <property type="entry name" value="NAD(P)-binding Rossmann-fold domains"/>
    <property type="match status" value="1"/>
</dbReference>
<dbReference type="AlphaFoldDB" id="A0A5E7IH60"/>
<accession>A0A5E7IH60</accession>
<evidence type="ECO:0000313" key="1">
    <source>
        <dbReference type="EMBL" id="VVO74047.1"/>
    </source>
</evidence>
<gene>
    <name evidence="1" type="ORF">PS880_01457</name>
</gene>
<dbReference type="EMBL" id="CABVIH010000006">
    <property type="protein sequence ID" value="VVO74047.1"/>
    <property type="molecule type" value="Genomic_DNA"/>
</dbReference>
<name>A0A5E7IH60_PSEFL</name>
<proteinExistence type="predicted"/>
<dbReference type="Gene3D" id="3.40.50.720">
    <property type="entry name" value="NAD(P)-binding Rossmann-like Domain"/>
    <property type="match status" value="1"/>
</dbReference>
<reference evidence="1 2" key="1">
    <citation type="submission" date="2019-09" db="EMBL/GenBank/DDBJ databases">
        <authorList>
            <person name="Chandra G."/>
            <person name="Truman W A."/>
        </authorList>
    </citation>
    <scope>NUCLEOTIDE SEQUENCE [LARGE SCALE GENOMIC DNA]</scope>
    <source>
        <strain evidence="1">PS880</strain>
    </source>
</reference>
<dbReference type="InterPro" id="IPR036291">
    <property type="entry name" value="NAD(P)-bd_dom_sf"/>
</dbReference>
<protein>
    <submittedName>
        <fullName evidence="1">Uncharacterized protein</fullName>
    </submittedName>
</protein>
<evidence type="ECO:0000313" key="2">
    <source>
        <dbReference type="Proteomes" id="UP000375525"/>
    </source>
</evidence>
<organism evidence="1 2">
    <name type="scientific">Pseudomonas fluorescens</name>
    <dbReference type="NCBI Taxonomy" id="294"/>
    <lineage>
        <taxon>Bacteria</taxon>
        <taxon>Pseudomonadati</taxon>
        <taxon>Pseudomonadota</taxon>
        <taxon>Gammaproteobacteria</taxon>
        <taxon>Pseudomonadales</taxon>
        <taxon>Pseudomonadaceae</taxon>
        <taxon>Pseudomonas</taxon>
    </lineage>
</organism>
<sequence>MMNSSWADQVALVSGAGSEVGIGMAIAHRLGAQGAKLIVTASSARINERVRGYAPPASKQRVDR</sequence>
<dbReference type="Proteomes" id="UP000375525">
    <property type="component" value="Unassembled WGS sequence"/>
</dbReference>